<dbReference type="InterPro" id="IPR035699">
    <property type="entry name" value="AAA_6"/>
</dbReference>
<dbReference type="InterPro" id="IPR042222">
    <property type="entry name" value="Dynein_2_N"/>
</dbReference>
<dbReference type="InterPro" id="IPR043157">
    <property type="entry name" value="Dynein_AAA1S"/>
</dbReference>
<dbReference type="Pfam" id="PF12781">
    <property type="entry name" value="AAA_9"/>
    <property type="match status" value="1"/>
</dbReference>
<dbReference type="GO" id="GO:0051959">
    <property type="term" value="F:dynein light intermediate chain binding"/>
    <property type="evidence" value="ECO:0007669"/>
    <property type="project" value="InterPro"/>
</dbReference>
<dbReference type="Pfam" id="PF18199">
    <property type="entry name" value="Dynein_C"/>
    <property type="match status" value="1"/>
</dbReference>
<dbReference type="InterPro" id="IPR041228">
    <property type="entry name" value="Dynein_C"/>
</dbReference>
<keyword evidence="10" id="KW-0969">Cilium</keyword>
<dbReference type="Pfam" id="PF12777">
    <property type="entry name" value="MT"/>
    <property type="match status" value="1"/>
</dbReference>
<dbReference type="InterPro" id="IPR056759">
    <property type="entry name" value="DYH2-5-8_CC"/>
</dbReference>
<dbReference type="GO" id="GO:0036159">
    <property type="term" value="P:inner dynein arm assembly"/>
    <property type="evidence" value="ECO:0007669"/>
    <property type="project" value="UniProtKB-ARBA"/>
</dbReference>
<feature type="coiled-coil region" evidence="14">
    <location>
        <begin position="415"/>
        <end position="442"/>
    </location>
</feature>
<evidence type="ECO:0000256" key="8">
    <source>
        <dbReference type="ARBA" id="ARBA00023017"/>
    </source>
</evidence>
<evidence type="ECO:0000256" key="12">
    <source>
        <dbReference type="ARBA" id="ARBA00023212"/>
    </source>
</evidence>
<comment type="similarity">
    <text evidence="2">Belongs to the dynein heavy chain family.</text>
</comment>
<evidence type="ECO:0000256" key="14">
    <source>
        <dbReference type="SAM" id="Coils"/>
    </source>
</evidence>
<keyword evidence="9 14" id="KW-0175">Coiled coil</keyword>
<comment type="caution">
    <text evidence="17">The sequence shown here is derived from an EMBL/GenBank/DDBJ whole genome shotgun (WGS) entry which is preliminary data.</text>
</comment>
<reference evidence="17 18" key="1">
    <citation type="submission" date="2020-04" db="EMBL/GenBank/DDBJ databases">
        <title>Perkinsus olseni comparative genomics.</title>
        <authorList>
            <person name="Bogema D.R."/>
        </authorList>
    </citation>
    <scope>NUCLEOTIDE SEQUENCE [LARGE SCALE GENOMIC DNA]</scope>
    <source>
        <strain evidence="17">00978-12</strain>
    </source>
</reference>
<dbReference type="FunFam" id="1.10.8.1220:FF:000001">
    <property type="entry name" value="Dynein axonemal heavy chain 5"/>
    <property type="match status" value="1"/>
</dbReference>
<dbReference type="FunFam" id="3.40.50.300:FF:001145">
    <property type="entry name" value="Putative dynein heavy chain"/>
    <property type="match status" value="1"/>
</dbReference>
<comment type="subcellular location">
    <subcellularLocation>
        <location evidence="1">Cytoplasm</location>
        <location evidence="1">Cytoskeleton</location>
        <location evidence="1">Cilium axoneme</location>
    </subcellularLocation>
</comment>
<dbReference type="Pfam" id="PF03028">
    <property type="entry name" value="Dynein_heavy"/>
    <property type="match status" value="1"/>
</dbReference>
<evidence type="ECO:0000256" key="10">
    <source>
        <dbReference type="ARBA" id="ARBA00023069"/>
    </source>
</evidence>
<dbReference type="FunFam" id="3.10.490.20:FF:000008">
    <property type="entry name" value="dynein heavy chain 2, axonemal"/>
    <property type="match status" value="1"/>
</dbReference>
<dbReference type="Gene3D" id="3.40.50.300">
    <property type="entry name" value="P-loop containing nucleotide triphosphate hydrolases"/>
    <property type="match status" value="6"/>
</dbReference>
<evidence type="ECO:0000256" key="13">
    <source>
        <dbReference type="ARBA" id="ARBA00023273"/>
    </source>
</evidence>
<evidence type="ECO:0000256" key="7">
    <source>
        <dbReference type="ARBA" id="ARBA00022840"/>
    </source>
</evidence>
<dbReference type="GO" id="GO:0045505">
    <property type="term" value="F:dynein intermediate chain binding"/>
    <property type="evidence" value="ECO:0007669"/>
    <property type="project" value="InterPro"/>
</dbReference>
<feature type="region of interest" description="Disordered" evidence="15">
    <location>
        <begin position="1"/>
        <end position="22"/>
    </location>
</feature>
<keyword evidence="7" id="KW-0067">ATP-binding</keyword>
<keyword evidence="8" id="KW-0243">Dynein</keyword>
<dbReference type="Gene3D" id="1.10.8.710">
    <property type="match status" value="1"/>
</dbReference>
<dbReference type="InterPro" id="IPR041466">
    <property type="entry name" value="Dynein_AAA5_ext"/>
</dbReference>
<dbReference type="FunFam" id="3.20.180.20:FF:000001">
    <property type="entry name" value="Dynein axonemal heavy chain 5"/>
    <property type="match status" value="1"/>
</dbReference>
<evidence type="ECO:0000313" key="17">
    <source>
        <dbReference type="EMBL" id="KAF4695291.1"/>
    </source>
</evidence>
<dbReference type="InterPro" id="IPR043160">
    <property type="entry name" value="Dynein_C_barrel"/>
</dbReference>
<dbReference type="Pfam" id="PF22597">
    <property type="entry name" value="DYN_lid"/>
    <property type="match status" value="1"/>
</dbReference>
<dbReference type="Gene3D" id="1.20.140.100">
    <property type="entry name" value="Dynein heavy chain, N-terminal domain 2"/>
    <property type="match status" value="2"/>
</dbReference>
<dbReference type="InterPro" id="IPR013602">
    <property type="entry name" value="Dynein_heavy_linker"/>
</dbReference>
<dbReference type="Proteomes" id="UP000541610">
    <property type="component" value="Unassembled WGS sequence"/>
</dbReference>
<dbReference type="SUPFAM" id="SSF52540">
    <property type="entry name" value="P-loop containing nucleoside triphosphate hydrolases"/>
    <property type="match status" value="4"/>
</dbReference>
<feature type="coiled-coil region" evidence="14">
    <location>
        <begin position="4357"/>
        <end position="4384"/>
    </location>
</feature>
<dbReference type="GO" id="GO:0036156">
    <property type="term" value="C:inner dynein arm"/>
    <property type="evidence" value="ECO:0007669"/>
    <property type="project" value="UniProtKB-ARBA"/>
</dbReference>
<protein>
    <recommendedName>
        <fullName evidence="16">AAA+ ATPase domain-containing protein</fullName>
    </recommendedName>
</protein>
<dbReference type="FunFam" id="1.10.8.710:FF:000001">
    <property type="entry name" value="Dynein axonemal heavy chain 2"/>
    <property type="match status" value="1"/>
</dbReference>
<dbReference type="Pfam" id="PF17852">
    <property type="entry name" value="Dynein_AAA_lid"/>
    <property type="match status" value="1"/>
</dbReference>
<keyword evidence="6" id="KW-0547">Nucleotide-binding</keyword>
<dbReference type="FunFam" id="1.10.287.2620:FF:000002">
    <property type="entry name" value="Dynein heavy chain 2, axonemal"/>
    <property type="match status" value="1"/>
</dbReference>
<dbReference type="InterPro" id="IPR027417">
    <property type="entry name" value="P-loop_NTPase"/>
</dbReference>
<dbReference type="Gene3D" id="1.20.920.20">
    <property type="match status" value="1"/>
</dbReference>
<proteinExistence type="inferred from homology"/>
<dbReference type="InterPro" id="IPR024743">
    <property type="entry name" value="Dynein_HC_stalk"/>
</dbReference>
<evidence type="ECO:0000256" key="11">
    <source>
        <dbReference type="ARBA" id="ARBA00023175"/>
    </source>
</evidence>
<feature type="domain" description="AAA+ ATPase" evidence="16">
    <location>
        <begin position="3268"/>
        <end position="3421"/>
    </location>
</feature>
<dbReference type="Pfam" id="PF08393">
    <property type="entry name" value="DHC_N2"/>
    <property type="match status" value="2"/>
</dbReference>
<evidence type="ECO:0000259" key="16">
    <source>
        <dbReference type="SMART" id="SM00382"/>
    </source>
</evidence>
<dbReference type="InterPro" id="IPR042228">
    <property type="entry name" value="Dynein_linker_3"/>
</dbReference>
<dbReference type="Gene3D" id="1.10.8.1220">
    <property type="match status" value="1"/>
</dbReference>
<dbReference type="InterPro" id="IPR003593">
    <property type="entry name" value="AAA+_ATPase"/>
</dbReference>
<evidence type="ECO:0000256" key="6">
    <source>
        <dbReference type="ARBA" id="ARBA00022741"/>
    </source>
</evidence>
<dbReference type="FunFam" id="1.20.920.20:FF:000001">
    <property type="entry name" value="dynein heavy chain 2, axonemal"/>
    <property type="match status" value="1"/>
</dbReference>
<dbReference type="Gene3D" id="3.20.180.20">
    <property type="entry name" value="Dynein heavy chain, N-terminal domain 2"/>
    <property type="match status" value="1"/>
</dbReference>
<dbReference type="FunFam" id="3.40.50.300:FF:000063">
    <property type="entry name" value="dynein heavy chain 6, axonemal"/>
    <property type="match status" value="1"/>
</dbReference>
<dbReference type="InterPro" id="IPR035706">
    <property type="entry name" value="AAA_9"/>
</dbReference>
<dbReference type="PANTHER" id="PTHR45703:SF32">
    <property type="entry name" value="DYNEINS HEAVY CHAIN"/>
    <property type="match status" value="1"/>
</dbReference>
<evidence type="ECO:0000256" key="1">
    <source>
        <dbReference type="ARBA" id="ARBA00004430"/>
    </source>
</evidence>
<dbReference type="InterPro" id="IPR041658">
    <property type="entry name" value="AAA_lid_11"/>
</dbReference>
<dbReference type="Pfam" id="PF12774">
    <property type="entry name" value="AAA_6"/>
    <property type="match status" value="1"/>
</dbReference>
<dbReference type="Gene3D" id="1.20.1270.280">
    <property type="match status" value="1"/>
</dbReference>
<dbReference type="SMART" id="SM00382">
    <property type="entry name" value="AAA"/>
    <property type="match status" value="1"/>
</dbReference>
<keyword evidence="13" id="KW-0966">Cell projection</keyword>
<evidence type="ECO:0000256" key="4">
    <source>
        <dbReference type="ARBA" id="ARBA00022701"/>
    </source>
</evidence>
<evidence type="ECO:0000313" key="18">
    <source>
        <dbReference type="Proteomes" id="UP000541610"/>
    </source>
</evidence>
<dbReference type="Pfam" id="PF12775">
    <property type="entry name" value="AAA_7"/>
    <property type="match status" value="1"/>
</dbReference>
<dbReference type="GO" id="GO:0005524">
    <property type="term" value="F:ATP binding"/>
    <property type="evidence" value="ECO:0007669"/>
    <property type="project" value="UniProtKB-KW"/>
</dbReference>
<dbReference type="InterPro" id="IPR026983">
    <property type="entry name" value="DHC"/>
</dbReference>
<dbReference type="GO" id="GO:0060294">
    <property type="term" value="P:cilium movement involved in cell motility"/>
    <property type="evidence" value="ECO:0007669"/>
    <property type="project" value="UniProtKB-ARBA"/>
</dbReference>
<dbReference type="GO" id="GO:0008017">
    <property type="term" value="F:microtubule binding"/>
    <property type="evidence" value="ECO:0007669"/>
    <property type="project" value="UniProtKB-ARBA"/>
</dbReference>
<dbReference type="GO" id="GO:0008569">
    <property type="term" value="F:minus-end-directed microtubule motor activity"/>
    <property type="evidence" value="ECO:0007669"/>
    <property type="project" value="InterPro"/>
</dbReference>
<keyword evidence="11" id="KW-0505">Motor protein</keyword>
<dbReference type="Pfam" id="PF08385">
    <property type="entry name" value="DHC_N1"/>
    <property type="match status" value="1"/>
</dbReference>
<feature type="coiled-coil region" evidence="14">
    <location>
        <begin position="4043"/>
        <end position="4112"/>
    </location>
</feature>
<dbReference type="InterPro" id="IPR024317">
    <property type="entry name" value="Dynein_heavy_chain_D4_dom"/>
</dbReference>
<name>A0A7J6PIT5_PEROL</name>
<keyword evidence="4" id="KW-0493">Microtubule</keyword>
<evidence type="ECO:0000256" key="5">
    <source>
        <dbReference type="ARBA" id="ARBA00022737"/>
    </source>
</evidence>
<feature type="coiled-coil region" evidence="14">
    <location>
        <begin position="274"/>
        <end position="330"/>
    </location>
</feature>
<evidence type="ECO:0000256" key="9">
    <source>
        <dbReference type="ARBA" id="ARBA00023054"/>
    </source>
</evidence>
<accession>A0A7J6PIT5</accession>
<sequence>MVGDSASPGPVLESSKSELDDHDLCGNVNLVREANVQRREEEIKGRQRERLEKKHKLWQIVQESAAARKDELRESRFAKSAAKARQSRLRELENDYKERCREVKIVARQQDWLIRATESVLKTVERHRKEDEVQEEVVRDYKLMRRSFLNERAEVRKRRQERLDTRERRRAVSVEGRDAVRQRRELSRVHTLRELVETERAQRMDEFANAMDSGIIPRFLSLLPGPEDCQEVSVLGVESSAGELEKGGSILQEDYEVTKASSPTVAMAVMRERLESSLRDKEMMRERMRLLEEELALCKVKKKRSYRADAHRLKEDVETLRARAACLGEETSSNVEEVKYWQKTAEEANRHINEMSKSFTHEVRLLQRALECARGGGKQQFKLTESADLVERLGRAVLQRDDAYRDKIRLGAKQLMALQSERNSLALKLNSAARQIDTLKESNRLLMNGSMLQEGTVVVVKDGDRIGQKKAQGRVEDVALGTASALEAGTVVLDDDDFEVELRAFEQRYMMLGEGSEGAEQLTTKLHAECKMLRRDVARCKEEAESLRADLTRWRDLAEDRLAEVLDLEAKVTSLNETIEEQKAHLEAAAAAAVGESEQELRKRDSVEARETRELAKSLTRSVTDKWLRQGEEECTSLYRGVQEINTGETVEVSVVERRVEGGEGSSTYEVMATVDGVTYTITVDPQYYQDCPPEDKSWISEVVTLLGLIDDGEGGSKRLVVPEPGGAWFGGAGGWSYDGDSGAVGATTLDLAAEAIDTSSLSSCDAAQWVLSHLELSRETDQNTIRLALSHAPPVVVEGMTIGGNGTAGVLDVASCSAWFQARLQLPGFTPDNWSDRVAKKCFDWAINPDAVSLCLWQREDGTLKAFKHTRESEKKATVAERLPKAIHSGRVKEFAAFYKRTPTACTRENISDVVMFTVVRGDILRDGPMLMLNSIYAPMTTHDRGWPDNVRKEFTEEFQRFISASVEAANLAKGTTVLYIPVDDLSDVDAASRDKDLVQRLESCLIHWTRQIKDVTSSQGVSSGAFASDSDDPAKQGPLSEIELWSMRDVDLSRLNDQLQSPELQQVLKVLEAAKSPYLKQFKSLEDSIHAGSLEARDNLKFLSVLKEPCLELAEAGPAGLPAMLPKILNCVRLVWSMSTHYNTPDRIIGLLRRLSNEIIYRCQEGISVENIFQGPKVDDAKRVLSDCIQCGKAFREAYQRVVRLIAAGKAAKPWDFPEGSIFAQIDAFVQRCADLIDVCVGREQFAIMSLGRDPPVFTGTKADEISKSLSEIEFTFLRSADRLWIADYDILDVKAGKWHEDYGVLKHQMKDLEIMYTNAINSAFENVSTVQAACDLMLNFYGLAKRERVVAFVQKKSVNVFGIFLGELASIKRELEQFRKNPQLPIAAEHPQFAGRAMWAKGVALRIQRQWEIMEELIEAGVLHASKEQASARDGYQNLCVLLEAFTVQTFGEWQNDLKSLGEDKLPKRLAQHLLCRPDDGGRNIAVSAMTGARGYHIENNFDKGLLRVLKEVYYWEKIQGSGIVVPYAAHDLASHREHIRVVREHVMRVVREYNEIIDALSAEERKLFAQHLKNLDRKIGPGLQKYTWTSPGIKEYFVRDACRECSKVYDIVKQYKSNDMKIVEACAAMERKLLIRIEKKVVYRASEFKQMQASYKAHVEGYLSQHHQRITELLMRTYQFFEAHPAEVQTEWRRYVDSIDQRILEALKRSMKNSLRDLSRALNGDTKTEVKPLFKLFAMLEGHHMDFNPTMNELKELLQNVCRDMTTTLTVMVRLPRHFRKEKIARDMKKKELLLKQGETQAAAAIIIPTAEDDAAFEESLTSKGTYFEDISKDDDCVIKFVKEILKGFNQCAVKLGERLKWWSTSYQPIISQDKDAFIRRYAKTERPLHVIGEDIQRYKRLQMDIQQQEFKVVVDFIDADFTHLMNELIKHCQQWHAKLTELLHQNAKEQLDSLLGYFTNNTRVLLSTPRNFDQLRDRIGLLDTCSNDVGTMDERIQPVEDMYQKLADFDVSTSDVEAARKASMRPRLESFKESLVEAEEILSKSKKVMKVQLENELQSFATSVKGLHEDFNKRAPFSSDDMSISTAMDLLEDFTQELGQKRKQEADFQPNLDLFKMDAAVYKELEKVSEQVDSLKTIWGYTADWDGQLDKIRRIQFRDLQVEDMDTMATGYQKKCVKLRGVMGNWNVWQNLKKGIDEFRTAMPLITNLRSDAMRPRHWQAIMEEIGREFDPQADDFTLGKVFELELHKHSDLIARLADEARKQYEIESSLEMIEGVWATMAIEMGEYKQSYVKIKSTEEMFQTLEEHVLKLSDMKSSQFYLPFAEKVEKWERAAGQYRTCRRKARGLMMSMLASRRCSEGIYERPNAVESCAGENCGEMLEDLNSFMEKLEKIQKALDDYLERKRMLFPRFYFLSNDDLLEILGQAKEPELVQKHIKKCFEGIKVLDLVKTDQEDRVLCEAVGMISPDGEKVPFSKPVVLDPPVEGWLVKVERRMKSTLTKLLNSCQQANCSPPKGLKKDKWVLKFPGQLLITAGQISWTMGCQNALAKIAEGSKNAMKVCRKRQTKTIARLTDMIRKPLSEVDRNKVVALITIEVHARDVQERLIALKCESPQHFDWLSQLRFELREPVEGGSDAAVISGMAELTGQQKDPGTGKTESVKDLGKGMAKYVIVFNCSDGLDYKSLGRMFSGLAQAGAWGCFDEFNRIEVEVLSVVAAQILCIQTALREERETFMFEENVIRLDKSCAVFITMNPGYAGRSELPDNLKSLFRPVAMMVPDLAMIAEIMLVSEGFMDFKPLAKKMVTLYTMMVQQMSKQDHYDFGLRSIKSVLNCAGSLKRSEPDMDEAAILMRAINDMNAPKWVSQDKPLYAALLGDLFPGLELPDPDYGDLEKCIKEVLLDFKLQPTDHAVHKVIHTYETKITRHGNMLVGASLGGKSTAWKVLAETKTRLCKRSVAGYDKVMYYILNPKSITMDELYGAYDLTTMEWTDGVFSTLMRQACQDEKPDEKWIVLDGPVDTLWIESMNTVLDDNKVLTLINGDRISMPPQVSLLFEVEDLSVASPATVSRAGMVYFDVHDLGWMPYSTSWLEKLGSTKPAEFTAERLAEMADLFQKWVPKVLKAKKGLSELVPISEINGVMSLCRLFECFGMDLKYDSFGDKASDVLEKVFVFCLVWSLGGSVTEAGRGDMDASIRHVDSSVFPHGQSVYDYALWNLEKTAEFCLWEDRLPNPFKPGDLPFHKIIVPTVDTLRHGNIISTLVAQHHHVLLVGHTGTGKTVAAQQVLSGCNEDKSKWCSLVINLSAQTSSAMVQDIIEGRVEKRIKNKFGPPMNRRMVILVDDLNMPRKDLFGSQLPLELLRQWMDYECWYDRKKQTLRYIQDIQLLGAMGPPGGGRAVISRRLQSRFNLLCVVNPSDSQVNRVFQTLCSHKLESGFRDDLKAMSELITTATTTLYAVVQAQPTHFEEKEKLLRLWVHECCRVFMDRLISEEDRIHFVSEIDNVMDQTMQIRLKEVLQQDEHAQDIVFGGVDLKNYEAEDPPYDQMVDKKGLKLFMEAKLENYNDEMKGKAMDIVLFKDAIEHCLRVLRVIRMPRGNALLVGVGGSGRHCQTRLASYIAEYKCFQIEINKNYNHQKFREDIKAVYELAGVKSQNVAFLFSDTEICEESFLEDVSNILSSGEVPNLYAADELNQAIYDFFLSRIRENLHVVFCASPIGDSFRNYCRMYPSLVNCSTIDWFLPWPNEALTEVAMKFLSGAQGLPQAHVANVAAVFGTAHTAVVEYSEVMLETQKRHNYVTPTNYLELVQGYVAALREKGEAIGGSADKLRNGLSKLMEARTQVEEMSVVLEKNQEVVSRKQNECRELMVVIVEKRANAAEQEKVVRADEMRIQAETKETEVLAADAQADLDKAMPALQASEEALNKLDKKAIAEVKVYAKPPELVMKTMCAVMTVMDNPPTWAQAKLELNDVNFLHRIKTFDKDNISNTTVKKIEKFTKDPTFTPTAVGKVSVAAGALCQWVHAMKVYAEVFREVEPKRLKLRRAAETLHVKQKQLAEAMEKLQSVQETLAGLKSQFDESNEEKETLTKQAEDLKTKLERAEKLVSGLAGEKDRWELSLEDYDEQIGHLVGDCLVAAAFQSYAGPFGSAMRDALVQDKWMPMVQDLEIPFSDGFDFQDFMADPAEVRIWNLQGLPTDRFSTENGVLVTKSRRWPLMVDPQNQANRWIRDMESKNDLRIFDPNTANFMRTIERAIEYGKPCLMENVGEELDPSLEPVLAKNIINTGGSLSIQIGESTLFYNPDFKFYLTTKLGNPHYTPEVSTKTTIVNFVVVEEGLSSQLLGVVVKKEEPQLEQQKSDLVVQVSKGKNRLAELENEILRLLSESKGSLLDDLNLVNTLNESKTIKNYKSCGDRAATLFFVLNDLVTVDPMYQFALEPYIKLFQSSIDKSSEQNPMTCGVDERVEVLNDFHTLAVYRFASRALFERHKLLLSLHITTRILASKSALSPNEFAFFLRGGQTLDKSTQAVNPSPDWITPVCWDNITSLAVASPDAFKGFQSAVEQGLREWKRWYMASEPESEPLPGEWESRLDPLQKLLLVRALRGDRVLPAVGRFVTAKMGPRFVEPPNFDLEAIYDESDARIPPCLALSRGTEWKTISLGQGQAPKAEAMLRHGVEAGFWVFLANCHLSVSWLPALEKLVVHELEEKTPHATFRLWLSSDPTPKFPIALLQKCMKMTTEPPRGLKANMARLLINLSEDQFTRCTQANEYRKLLFSLVWFHAILLERKKFKNLGWNVAYDFNDSDFDICENILAMYLDEYPNEIPWEAIRYLIADANYGGRVTEYPDNKLLRAYVDEFFCPEAITTSSFPLSPLPTYYIPEETTLDGYRMYVGELPLNEPPEAFGQHVNAEISSALADAEALLSTVISIQPAGEASQANKSDAGGGGSGSKDDTVMKVCDNLLEKLPDDIDFADIASRNEGDTSPLKIVLLQEIERYNLLLRKVRVSIHELKKGIAGFVVISEDQEAVMQSLSEGKASSPVPGAWHSAYPSLKPLNAWIVDLISRIDQLSQWGLYETPKVFWLGGLTYPTGFLTAVLQLSARKNMVSVDTLSFDFVVLQIHDETSVTAAPKEGAYVSKMILEGASWDVQHSHLAEPEPMELFSPIPIVHFKPAAKKKTTEQVVSNIYPCPLYLYPIRTGTRERPSFMIWVDLEAGERNASFWTKRGTALLLSIA</sequence>
<dbReference type="InterPro" id="IPR054354">
    <property type="entry name" value="DYNC2H1-like_lid"/>
</dbReference>
<dbReference type="Gene3D" id="1.20.58.1120">
    <property type="match status" value="1"/>
</dbReference>
<dbReference type="InterPro" id="IPR013594">
    <property type="entry name" value="Dynein_heavy_tail"/>
</dbReference>
<dbReference type="InterPro" id="IPR042219">
    <property type="entry name" value="AAA_lid_11_sf"/>
</dbReference>
<feature type="coiled-coil region" evidence="14">
    <location>
        <begin position="530"/>
        <end position="596"/>
    </location>
</feature>
<dbReference type="Gene3D" id="1.10.287.2620">
    <property type="match status" value="1"/>
</dbReference>
<dbReference type="Pfam" id="PF18198">
    <property type="entry name" value="AAA_lid_11"/>
    <property type="match status" value="1"/>
</dbReference>
<keyword evidence="12" id="KW-0206">Cytoskeleton</keyword>
<dbReference type="OrthoDB" id="424516at2759"/>
<dbReference type="Gene3D" id="1.10.8.720">
    <property type="entry name" value="Region D6 of dynein motor"/>
    <property type="match status" value="1"/>
</dbReference>
<gene>
    <name evidence="17" type="ORF">FOZ60_005156</name>
</gene>
<dbReference type="Gene3D" id="6.10.140.1060">
    <property type="match status" value="1"/>
</dbReference>
<keyword evidence="3" id="KW-0963">Cytoplasm</keyword>
<keyword evidence="5" id="KW-0677">Repeat</keyword>
<evidence type="ECO:0000256" key="15">
    <source>
        <dbReference type="SAM" id="MobiDB-lite"/>
    </source>
</evidence>
<dbReference type="Gene3D" id="3.10.490.20">
    <property type="match status" value="1"/>
</dbReference>
<dbReference type="PANTHER" id="PTHR45703">
    <property type="entry name" value="DYNEIN HEAVY CHAIN"/>
    <property type="match status" value="1"/>
</dbReference>
<dbReference type="Pfam" id="PF25007">
    <property type="entry name" value="DYH2-5-8_CC"/>
    <property type="match status" value="1"/>
</dbReference>
<dbReference type="InterPro" id="IPR004273">
    <property type="entry name" value="Dynein_heavy_D6_P-loop"/>
</dbReference>
<dbReference type="Pfam" id="PF12780">
    <property type="entry name" value="AAA_8"/>
    <property type="match status" value="1"/>
</dbReference>
<evidence type="ECO:0000256" key="3">
    <source>
        <dbReference type="ARBA" id="ARBA00022490"/>
    </source>
</evidence>
<evidence type="ECO:0000256" key="2">
    <source>
        <dbReference type="ARBA" id="ARBA00008887"/>
    </source>
</evidence>
<dbReference type="Gene3D" id="1.20.920.30">
    <property type="match status" value="1"/>
</dbReference>
<organism evidence="17 18">
    <name type="scientific">Perkinsus olseni</name>
    <name type="common">Perkinsus atlanticus</name>
    <dbReference type="NCBI Taxonomy" id="32597"/>
    <lineage>
        <taxon>Eukaryota</taxon>
        <taxon>Sar</taxon>
        <taxon>Alveolata</taxon>
        <taxon>Perkinsozoa</taxon>
        <taxon>Perkinsea</taxon>
        <taxon>Perkinsida</taxon>
        <taxon>Perkinsidae</taxon>
        <taxon>Perkinsus</taxon>
    </lineage>
</organism>
<dbReference type="GO" id="GO:0005874">
    <property type="term" value="C:microtubule"/>
    <property type="evidence" value="ECO:0007669"/>
    <property type="project" value="UniProtKB-KW"/>
</dbReference>
<dbReference type="EMBL" id="JABANP010000022">
    <property type="protein sequence ID" value="KAF4695291.1"/>
    <property type="molecule type" value="Genomic_DNA"/>
</dbReference>